<evidence type="ECO:0000313" key="3">
    <source>
        <dbReference type="EMBL" id="MFA3842747.1"/>
    </source>
</evidence>
<evidence type="ECO:0000259" key="2">
    <source>
        <dbReference type="PROSITE" id="PS50994"/>
    </source>
</evidence>
<keyword evidence="4" id="KW-1185">Reference proteome</keyword>
<dbReference type="PROSITE" id="PS50994">
    <property type="entry name" value="INTEGRASE"/>
    <property type="match status" value="1"/>
</dbReference>
<protein>
    <recommendedName>
        <fullName evidence="2">Integrase catalytic domain-containing protein</fullName>
    </recommendedName>
</protein>
<sequence>MDFIETITLTGQRQYILAAIEHTTRRIQILGTTAHPTADWVTQTIKNLVMDVQDVGIRGKFLIRDRDTKYPALIDEILADAGIRTVLPGVRMPRMNSITERWVRTLRGELLDRTLILERAAPTPRPTRLRAPLRSNPSPSRSNPSESPASAYADTTASAASSTSTGMLHDLHGPTFRHPHDR</sequence>
<dbReference type="InterPro" id="IPR001584">
    <property type="entry name" value="Integrase_cat-core"/>
</dbReference>
<gene>
    <name evidence="3" type="ORF">ACEG43_42490</name>
</gene>
<dbReference type="InterPro" id="IPR036397">
    <property type="entry name" value="RNaseH_sf"/>
</dbReference>
<evidence type="ECO:0000256" key="1">
    <source>
        <dbReference type="SAM" id="MobiDB-lite"/>
    </source>
</evidence>
<organism evidence="3 4">
    <name type="scientific">Streptomyces aureus</name>
    <dbReference type="NCBI Taxonomy" id="193461"/>
    <lineage>
        <taxon>Bacteria</taxon>
        <taxon>Bacillati</taxon>
        <taxon>Actinomycetota</taxon>
        <taxon>Actinomycetes</taxon>
        <taxon>Kitasatosporales</taxon>
        <taxon>Streptomycetaceae</taxon>
        <taxon>Streptomyces</taxon>
    </lineage>
</organism>
<comment type="caution">
    <text evidence="3">The sequence shown here is derived from an EMBL/GenBank/DDBJ whole genome shotgun (WGS) entry which is preliminary data.</text>
</comment>
<feature type="region of interest" description="Disordered" evidence="1">
    <location>
        <begin position="121"/>
        <end position="182"/>
    </location>
</feature>
<dbReference type="Proteomes" id="UP001571476">
    <property type="component" value="Unassembled WGS sequence"/>
</dbReference>
<accession>A0ABV4SY85</accession>
<proteinExistence type="predicted"/>
<reference evidence="3 4" key="1">
    <citation type="submission" date="2024-08" db="EMBL/GenBank/DDBJ databases">
        <title>Genome sequence of Streptomyces aureus CACIA-1.46HGO.</title>
        <authorList>
            <person name="Evangelista-Martinez Z."/>
        </authorList>
    </citation>
    <scope>NUCLEOTIDE SEQUENCE [LARGE SCALE GENOMIC DNA]</scope>
    <source>
        <strain evidence="3 4">CACIA-1.46HGO</strain>
    </source>
</reference>
<dbReference type="RefSeq" id="WP_372566660.1">
    <property type="nucleotide sequence ID" value="NZ_JBGOSP010000043.1"/>
</dbReference>
<dbReference type="SUPFAM" id="SSF53098">
    <property type="entry name" value="Ribonuclease H-like"/>
    <property type="match status" value="1"/>
</dbReference>
<dbReference type="InterPro" id="IPR012337">
    <property type="entry name" value="RNaseH-like_sf"/>
</dbReference>
<dbReference type="EMBL" id="JBGOSP010000043">
    <property type="protein sequence ID" value="MFA3842747.1"/>
    <property type="molecule type" value="Genomic_DNA"/>
</dbReference>
<name>A0ABV4SY85_9ACTN</name>
<dbReference type="Gene3D" id="3.30.420.10">
    <property type="entry name" value="Ribonuclease H-like superfamily/Ribonuclease H"/>
    <property type="match status" value="1"/>
</dbReference>
<feature type="compositionally biased region" description="Low complexity" evidence="1">
    <location>
        <begin position="129"/>
        <end position="165"/>
    </location>
</feature>
<evidence type="ECO:0000313" key="4">
    <source>
        <dbReference type="Proteomes" id="UP001571476"/>
    </source>
</evidence>
<feature type="domain" description="Integrase catalytic" evidence="2">
    <location>
        <begin position="1"/>
        <end position="156"/>
    </location>
</feature>